<keyword evidence="5 8" id="KW-1133">Transmembrane helix</keyword>
<evidence type="ECO:0000256" key="6">
    <source>
        <dbReference type="ARBA" id="ARBA00023136"/>
    </source>
</evidence>
<feature type="transmembrane region" description="Helical" evidence="8">
    <location>
        <begin position="84"/>
        <end position="104"/>
    </location>
</feature>
<dbReference type="Proteomes" id="UP000077654">
    <property type="component" value="Chromosome"/>
</dbReference>
<organism evidence="9 10">
    <name type="scientific">Buchnera aphidicola subsp. Schlechtendalia chinensis</name>
    <dbReference type="NCBI Taxonomy" id="118110"/>
    <lineage>
        <taxon>Bacteria</taxon>
        <taxon>Pseudomonadati</taxon>
        <taxon>Pseudomonadota</taxon>
        <taxon>Gammaproteobacteria</taxon>
        <taxon>Enterobacterales</taxon>
        <taxon>Erwiniaceae</taxon>
        <taxon>Buchnera</taxon>
    </lineage>
</organism>
<sequence>MLLVECISEFLGTGLITFINTSYTASFQLTDEFVDSWKISIILGVSTCIAIYISLIVSEAHLNPIVTLSFFLFFNFNYKKVVPYITFQILGVFFSSVTVYELYYNLLKNFESQNRILRGSLESLRSASIFSFFPNKDISVIQIFSIEFIISFIFMSIIIFLNNNKSLFFFKITFSPILIGVIVCIINIIVSPLTSFTLNPANDIGSRIFAYLFGWGKIAFTGGLNIYYFIAPILGTMFGSVTSVYFYKYIKTIL</sequence>
<evidence type="ECO:0000256" key="3">
    <source>
        <dbReference type="ARBA" id="ARBA00022448"/>
    </source>
</evidence>
<evidence type="ECO:0000256" key="7">
    <source>
        <dbReference type="RuleBase" id="RU000477"/>
    </source>
</evidence>
<dbReference type="GO" id="GO:0005886">
    <property type="term" value="C:plasma membrane"/>
    <property type="evidence" value="ECO:0007669"/>
    <property type="project" value="TreeGrafter"/>
</dbReference>
<dbReference type="PANTHER" id="PTHR43829">
    <property type="entry name" value="AQUAPORIN OR AQUAGLYCEROPORIN RELATED"/>
    <property type="match status" value="1"/>
</dbReference>
<proteinExistence type="inferred from homology"/>
<keyword evidence="10" id="KW-1185">Reference proteome</keyword>
<evidence type="ECO:0008006" key="11">
    <source>
        <dbReference type="Google" id="ProtNLM"/>
    </source>
</evidence>
<name>A0A172WEA7_BUCSC</name>
<dbReference type="Gene3D" id="1.20.1080.10">
    <property type="entry name" value="Glycerol uptake facilitator protein"/>
    <property type="match status" value="1"/>
</dbReference>
<evidence type="ECO:0000313" key="9">
    <source>
        <dbReference type="EMBL" id="ANF17308.1"/>
    </source>
</evidence>
<dbReference type="Pfam" id="PF00230">
    <property type="entry name" value="MIP"/>
    <property type="match status" value="1"/>
</dbReference>
<dbReference type="AlphaFoldDB" id="A0A172WEA7"/>
<reference evidence="9 10" key="1">
    <citation type="submission" date="2015-04" db="EMBL/GenBank/DDBJ databases">
        <title>Buchnera aphidicola assembly.</title>
        <authorList>
            <person name="Zhang Y."/>
        </authorList>
    </citation>
    <scope>NUCLEOTIDE SEQUENCE [LARGE SCALE GENOMIC DNA]</scope>
    <source>
        <strain evidence="9 10">SC</strain>
    </source>
</reference>
<evidence type="ECO:0000313" key="10">
    <source>
        <dbReference type="Proteomes" id="UP000077654"/>
    </source>
</evidence>
<keyword evidence="4 7" id="KW-0812">Transmembrane</keyword>
<dbReference type="GO" id="GO:0015254">
    <property type="term" value="F:glycerol channel activity"/>
    <property type="evidence" value="ECO:0007669"/>
    <property type="project" value="TreeGrafter"/>
</dbReference>
<dbReference type="SUPFAM" id="SSF81338">
    <property type="entry name" value="Aquaporin-like"/>
    <property type="match status" value="1"/>
</dbReference>
<comment type="subcellular location">
    <subcellularLocation>
        <location evidence="1">Membrane</location>
        <topology evidence="1">Multi-pass membrane protein</topology>
    </subcellularLocation>
</comment>
<dbReference type="InterPro" id="IPR023271">
    <property type="entry name" value="Aquaporin-like"/>
</dbReference>
<feature type="transmembrane region" description="Helical" evidence="8">
    <location>
        <begin position="139"/>
        <end position="161"/>
    </location>
</feature>
<evidence type="ECO:0000256" key="8">
    <source>
        <dbReference type="SAM" id="Phobius"/>
    </source>
</evidence>
<feature type="transmembrane region" description="Helical" evidence="8">
    <location>
        <begin position="37"/>
        <end position="55"/>
    </location>
</feature>
<dbReference type="InterPro" id="IPR000425">
    <property type="entry name" value="MIP"/>
</dbReference>
<dbReference type="STRING" id="118110.XW81_01420"/>
<feature type="transmembrane region" description="Helical" evidence="8">
    <location>
        <begin position="168"/>
        <end position="190"/>
    </location>
</feature>
<protein>
    <recommendedName>
        <fullName evidence="11">Aquaporin family protein</fullName>
    </recommendedName>
</protein>
<evidence type="ECO:0000256" key="2">
    <source>
        <dbReference type="ARBA" id="ARBA00006175"/>
    </source>
</evidence>
<feature type="transmembrane region" description="Helical" evidence="8">
    <location>
        <begin position="226"/>
        <end position="247"/>
    </location>
</feature>
<keyword evidence="3 7" id="KW-0813">Transport</keyword>
<dbReference type="EMBL" id="CP011299">
    <property type="protein sequence ID" value="ANF17308.1"/>
    <property type="molecule type" value="Genomic_DNA"/>
</dbReference>
<dbReference type="PATRIC" id="fig|118110.3.peg.286"/>
<dbReference type="PRINTS" id="PR00783">
    <property type="entry name" value="MINTRINSICP"/>
</dbReference>
<dbReference type="InterPro" id="IPR050363">
    <property type="entry name" value="MIP/Aquaporin"/>
</dbReference>
<evidence type="ECO:0000256" key="4">
    <source>
        <dbReference type="ARBA" id="ARBA00022692"/>
    </source>
</evidence>
<dbReference type="PANTHER" id="PTHR43829:SF9">
    <property type="entry name" value="AQUAPORIN-9"/>
    <property type="match status" value="1"/>
</dbReference>
<evidence type="ECO:0000256" key="1">
    <source>
        <dbReference type="ARBA" id="ARBA00004141"/>
    </source>
</evidence>
<gene>
    <name evidence="9" type="ORF">XW81_01420</name>
</gene>
<keyword evidence="6 8" id="KW-0472">Membrane</keyword>
<accession>A0A172WEA7</accession>
<evidence type="ECO:0000256" key="5">
    <source>
        <dbReference type="ARBA" id="ARBA00022989"/>
    </source>
</evidence>
<comment type="similarity">
    <text evidence="2 7">Belongs to the MIP/aquaporin (TC 1.A.8) family.</text>
</comment>